<comment type="caution">
    <text evidence="1">The sequence shown here is derived from an EMBL/GenBank/DDBJ whole genome shotgun (WGS) entry which is preliminary data.</text>
</comment>
<dbReference type="RefSeq" id="WP_154440765.1">
    <property type="nucleotide sequence ID" value="NZ_VUNQ01000025.1"/>
</dbReference>
<sequence>MEKYRDIINLPRPVSKKRRPMAIGDRAAQFAPFAALTGHEKAVEEVARLTEDRIELDQYMKDDINRKLQLLLDRVKERPEVEILYFQADHRKEDGRYLQLKAKLKKIDIYEKLLIMDNLTEITIDNIIKLDF</sequence>
<evidence type="ECO:0000313" key="2">
    <source>
        <dbReference type="Proteomes" id="UP000469523"/>
    </source>
</evidence>
<name>A0A6N7XXD6_9FIRM</name>
<evidence type="ECO:0000313" key="1">
    <source>
        <dbReference type="EMBL" id="MSU02113.1"/>
    </source>
</evidence>
<dbReference type="AlphaFoldDB" id="A0A6N7XXD6"/>
<proteinExistence type="predicted"/>
<reference evidence="1 2" key="1">
    <citation type="submission" date="2019-09" db="EMBL/GenBank/DDBJ databases">
        <title>In-depth cultivation of the pig gut microbiome towards novel bacterial diversity and tailored functional studies.</title>
        <authorList>
            <person name="Wylensek D."/>
            <person name="Hitch T.C.A."/>
            <person name="Clavel T."/>
        </authorList>
    </citation>
    <scope>NUCLEOTIDE SEQUENCE [LARGE SCALE GENOMIC DNA]</scope>
    <source>
        <strain evidence="1 2">WCA3-693-APC-4?</strain>
    </source>
</reference>
<organism evidence="1 2">
    <name type="scientific">Tissierella pigra</name>
    <dbReference type="NCBI Taxonomy" id="2607614"/>
    <lineage>
        <taxon>Bacteria</taxon>
        <taxon>Bacillati</taxon>
        <taxon>Bacillota</taxon>
        <taxon>Tissierellia</taxon>
        <taxon>Tissierellales</taxon>
        <taxon>Tissierellaceae</taxon>
        <taxon>Tissierella</taxon>
    </lineage>
</organism>
<keyword evidence="2" id="KW-1185">Reference proteome</keyword>
<protein>
    <recommendedName>
        <fullName evidence="3">YolD-like family protein</fullName>
    </recommendedName>
</protein>
<evidence type="ECO:0008006" key="3">
    <source>
        <dbReference type="Google" id="ProtNLM"/>
    </source>
</evidence>
<gene>
    <name evidence="1" type="ORF">FYJ83_11590</name>
</gene>
<dbReference type="Proteomes" id="UP000469523">
    <property type="component" value="Unassembled WGS sequence"/>
</dbReference>
<dbReference type="EMBL" id="VUNQ01000025">
    <property type="protein sequence ID" value="MSU02113.1"/>
    <property type="molecule type" value="Genomic_DNA"/>
</dbReference>
<accession>A0A6N7XXD6</accession>